<dbReference type="GO" id="GO:0005829">
    <property type="term" value="C:cytosol"/>
    <property type="evidence" value="ECO:0007669"/>
    <property type="project" value="TreeGrafter"/>
</dbReference>
<evidence type="ECO:0000256" key="1">
    <source>
        <dbReference type="ARBA" id="ARBA00002901"/>
    </source>
</evidence>
<feature type="domain" description="MoaB/Mog" evidence="9">
    <location>
        <begin position="209"/>
        <end position="343"/>
    </location>
</feature>
<comment type="pathway">
    <text evidence="2 7">Cofactor biosynthesis; molybdopterin biosynthesis.</text>
</comment>
<dbReference type="InterPro" id="IPR036425">
    <property type="entry name" value="MoaB/Mog-like_dom_sf"/>
</dbReference>
<keyword evidence="7" id="KW-0479">Metal-binding</keyword>
<dbReference type="SUPFAM" id="SSF63882">
    <property type="entry name" value="MoeA N-terminal region -like"/>
    <property type="match status" value="1"/>
</dbReference>
<keyword evidence="4 7" id="KW-0500">Molybdenum</keyword>
<dbReference type="RefSeq" id="WP_166232284.1">
    <property type="nucleotide sequence ID" value="NZ_CP049865.1"/>
</dbReference>
<dbReference type="Gene3D" id="3.40.980.10">
    <property type="entry name" value="MoaB/Mog-like domain"/>
    <property type="match status" value="1"/>
</dbReference>
<dbReference type="InterPro" id="IPR001453">
    <property type="entry name" value="MoaB/Mog_dom"/>
</dbReference>
<feature type="region of interest" description="Disordered" evidence="8">
    <location>
        <begin position="1"/>
        <end position="31"/>
    </location>
</feature>
<dbReference type="Pfam" id="PF03453">
    <property type="entry name" value="MoeA_N"/>
    <property type="match status" value="1"/>
</dbReference>
<dbReference type="InterPro" id="IPR005111">
    <property type="entry name" value="MoeA_C_domain_IV"/>
</dbReference>
<dbReference type="Pfam" id="PF03454">
    <property type="entry name" value="MoeA_C"/>
    <property type="match status" value="1"/>
</dbReference>
<sequence length="433" mass="45039">MASFAPSTTDGVEGDDRPVSSPFARPTGTARSLEQERDFLLDKVQPMRPFAMQILDVPGLVLCEDIVSDLDLPLVTTARVDGYGVRGSDLVGATPERPASLYLIDTIRAADDPGRPVVAGAAVQVEAGAIVPEGVDAVVPLSAGRLGEDDVVLIEGETRLFQNLRRAGSELADGTPLLHAGDVLTPRSVAVLAEVGLDKVMVRPRPRVVVFTVGETLIEPGHALTAPQQRYDATTALITAAARADGATVYPLGVVPADAEAVRRVVNDQQIRADLIVAIGGGSFVNDITGARDVDEALVGLNGSAPIVHAGLGDGRTPLITLPSGVVSSYVAYLALVRPLVNKLNEVDPLAGERLPGRLTGPVESELGVTHYVPAVRDASGEVTAIAASDSQLAWDLARANVLAIIPADWDGAVAGSEVECVVLGDGSDHEAR</sequence>
<dbReference type="PANTHER" id="PTHR10192">
    <property type="entry name" value="MOLYBDOPTERIN BIOSYNTHESIS PROTEIN"/>
    <property type="match status" value="1"/>
</dbReference>
<dbReference type="Gene3D" id="2.40.340.10">
    <property type="entry name" value="MoeA, C-terminal, domain IV"/>
    <property type="match status" value="1"/>
</dbReference>
<keyword evidence="11" id="KW-1185">Reference proteome</keyword>
<evidence type="ECO:0000256" key="4">
    <source>
        <dbReference type="ARBA" id="ARBA00022505"/>
    </source>
</evidence>
<dbReference type="SMART" id="SM00852">
    <property type="entry name" value="MoCF_biosynth"/>
    <property type="match status" value="1"/>
</dbReference>
<comment type="catalytic activity">
    <reaction evidence="6">
        <text>adenylyl-molybdopterin + molybdate = Mo-molybdopterin + AMP + H(+)</text>
        <dbReference type="Rhea" id="RHEA:35047"/>
        <dbReference type="ChEBI" id="CHEBI:15378"/>
        <dbReference type="ChEBI" id="CHEBI:36264"/>
        <dbReference type="ChEBI" id="CHEBI:62727"/>
        <dbReference type="ChEBI" id="CHEBI:71302"/>
        <dbReference type="ChEBI" id="CHEBI:456215"/>
        <dbReference type="EC" id="2.10.1.1"/>
    </reaction>
</comment>
<dbReference type="EC" id="2.10.1.1" evidence="7"/>
<gene>
    <name evidence="10" type="ORF">G7070_04500</name>
</gene>
<evidence type="ECO:0000256" key="7">
    <source>
        <dbReference type="RuleBase" id="RU365090"/>
    </source>
</evidence>
<keyword evidence="7" id="KW-0808">Transferase</keyword>
<dbReference type="InterPro" id="IPR036135">
    <property type="entry name" value="MoeA_linker/N_sf"/>
</dbReference>
<dbReference type="SUPFAM" id="SSF63867">
    <property type="entry name" value="MoeA C-terminal domain-like"/>
    <property type="match status" value="1"/>
</dbReference>
<evidence type="ECO:0000313" key="10">
    <source>
        <dbReference type="EMBL" id="QIK71663.1"/>
    </source>
</evidence>
<proteinExistence type="inferred from homology"/>
<dbReference type="UniPathway" id="UPA00344"/>
<name>A0A6G7Y4F1_9ACTN</name>
<dbReference type="NCBIfam" id="NF045515">
    <property type="entry name" value="Glp_gephyrin"/>
    <property type="match status" value="1"/>
</dbReference>
<comment type="cofactor">
    <cofactor evidence="7">
        <name>Mg(2+)</name>
        <dbReference type="ChEBI" id="CHEBI:18420"/>
    </cofactor>
</comment>
<dbReference type="KEGG" id="prv:G7070_04500"/>
<dbReference type="InterPro" id="IPR038987">
    <property type="entry name" value="MoeA-like"/>
</dbReference>
<comment type="function">
    <text evidence="1 7">Catalyzes the insertion of molybdate into adenylated molybdopterin with the concomitant release of AMP.</text>
</comment>
<evidence type="ECO:0000256" key="3">
    <source>
        <dbReference type="ARBA" id="ARBA00010763"/>
    </source>
</evidence>
<organism evidence="10 11">
    <name type="scientific">Propioniciclava coleopterorum</name>
    <dbReference type="NCBI Taxonomy" id="2714937"/>
    <lineage>
        <taxon>Bacteria</taxon>
        <taxon>Bacillati</taxon>
        <taxon>Actinomycetota</taxon>
        <taxon>Actinomycetes</taxon>
        <taxon>Propionibacteriales</taxon>
        <taxon>Propionibacteriaceae</taxon>
        <taxon>Propioniciclava</taxon>
    </lineage>
</organism>
<evidence type="ECO:0000256" key="5">
    <source>
        <dbReference type="ARBA" id="ARBA00023150"/>
    </source>
</evidence>
<evidence type="ECO:0000256" key="6">
    <source>
        <dbReference type="ARBA" id="ARBA00047317"/>
    </source>
</evidence>
<dbReference type="GO" id="GO:0046872">
    <property type="term" value="F:metal ion binding"/>
    <property type="evidence" value="ECO:0007669"/>
    <property type="project" value="UniProtKB-UniRule"/>
</dbReference>
<dbReference type="Proteomes" id="UP000501058">
    <property type="component" value="Chromosome"/>
</dbReference>
<evidence type="ECO:0000313" key="11">
    <source>
        <dbReference type="Proteomes" id="UP000501058"/>
    </source>
</evidence>
<dbReference type="SUPFAM" id="SSF53218">
    <property type="entry name" value="Molybdenum cofactor biosynthesis proteins"/>
    <property type="match status" value="1"/>
</dbReference>
<dbReference type="EMBL" id="CP049865">
    <property type="protein sequence ID" value="QIK71663.1"/>
    <property type="molecule type" value="Genomic_DNA"/>
</dbReference>
<dbReference type="AlphaFoldDB" id="A0A6G7Y4F1"/>
<feature type="compositionally biased region" description="Polar residues" evidence="8">
    <location>
        <begin position="1"/>
        <end position="10"/>
    </location>
</feature>
<protein>
    <recommendedName>
        <fullName evidence="7">Molybdopterin molybdenumtransferase</fullName>
        <ecNumber evidence="7">2.10.1.1</ecNumber>
    </recommendedName>
</protein>
<dbReference type="InterPro" id="IPR036688">
    <property type="entry name" value="MoeA_C_domain_IV_sf"/>
</dbReference>
<reference evidence="10 11" key="1">
    <citation type="submission" date="2020-03" db="EMBL/GenBank/DDBJ databases">
        <title>Propioniciclava sp. nov., isolated from Hydrophilus acuminatus.</title>
        <authorList>
            <person name="Hyun D.-W."/>
            <person name="Bae J.-W."/>
        </authorList>
    </citation>
    <scope>NUCLEOTIDE SEQUENCE [LARGE SCALE GENOMIC DNA]</scope>
    <source>
        <strain evidence="10 11">HDW11</strain>
    </source>
</reference>
<keyword evidence="5 7" id="KW-0501">Molybdenum cofactor biosynthesis</keyword>
<evidence type="ECO:0000256" key="2">
    <source>
        <dbReference type="ARBA" id="ARBA00005046"/>
    </source>
</evidence>
<evidence type="ECO:0000259" key="9">
    <source>
        <dbReference type="SMART" id="SM00852"/>
    </source>
</evidence>
<comment type="similarity">
    <text evidence="3 7">Belongs to the MoeA family.</text>
</comment>
<dbReference type="Gene3D" id="3.90.105.10">
    <property type="entry name" value="Molybdopterin biosynthesis moea protein, domain 2"/>
    <property type="match status" value="1"/>
</dbReference>
<evidence type="ECO:0000256" key="8">
    <source>
        <dbReference type="SAM" id="MobiDB-lite"/>
    </source>
</evidence>
<dbReference type="GO" id="GO:0061599">
    <property type="term" value="F:molybdopterin molybdotransferase activity"/>
    <property type="evidence" value="ECO:0007669"/>
    <property type="project" value="UniProtKB-UniRule"/>
</dbReference>
<keyword evidence="7" id="KW-0460">Magnesium</keyword>
<dbReference type="InterPro" id="IPR005110">
    <property type="entry name" value="MoeA_linker/N"/>
</dbReference>
<dbReference type="Pfam" id="PF00994">
    <property type="entry name" value="MoCF_biosynth"/>
    <property type="match status" value="1"/>
</dbReference>
<accession>A0A6G7Y4F1</accession>
<dbReference type="Gene3D" id="2.170.190.11">
    <property type="entry name" value="Molybdopterin biosynthesis moea protein, domain 3"/>
    <property type="match status" value="1"/>
</dbReference>
<dbReference type="GO" id="GO:0006777">
    <property type="term" value="P:Mo-molybdopterin cofactor biosynthetic process"/>
    <property type="evidence" value="ECO:0007669"/>
    <property type="project" value="UniProtKB-UniRule"/>
</dbReference>
<dbReference type="PANTHER" id="PTHR10192:SF5">
    <property type="entry name" value="GEPHYRIN"/>
    <property type="match status" value="1"/>
</dbReference>